<name>G4QBX4_TAYAM</name>
<sequence length="105" mass="12254">MGDIVSYTIKDGVYYFYSIVKHSDNSTIRVVYLNKTVDIDVIYRIMEKCGCEIEKMSTTFWALSVKTLSDFEKITFKLEELESQHFLDFELGKLSFEVEKSLPNT</sequence>
<dbReference type="KEGG" id="tas:TASI_1031"/>
<dbReference type="AlphaFoldDB" id="G4QBX4"/>
<evidence type="ECO:0000313" key="2">
    <source>
        <dbReference type="Proteomes" id="UP000009284"/>
    </source>
</evidence>
<protein>
    <submittedName>
        <fullName evidence="1">Uncharacterized protein</fullName>
    </submittedName>
</protein>
<reference evidence="1 2" key="2">
    <citation type="journal article" date="2012" name="PLoS ONE">
        <title>Genomic characterization of the taylorella genus.</title>
        <authorList>
            <person name="Hebert L."/>
            <person name="Moumen B."/>
            <person name="Pons N."/>
            <person name="Duquesne F."/>
            <person name="Breuil M.F."/>
            <person name="Goux D."/>
            <person name="Batto J.M."/>
            <person name="Laugier C."/>
            <person name="Renault P."/>
            <person name="Petry S."/>
        </authorList>
    </citation>
    <scope>NUCLEOTIDE SEQUENCE [LARGE SCALE GENOMIC DNA]</scope>
    <source>
        <strain evidence="1 2">MCE3</strain>
    </source>
</reference>
<accession>G4QBX4</accession>
<dbReference type="RefSeq" id="WP_014111685.1">
    <property type="nucleotide sequence ID" value="NC_016043.1"/>
</dbReference>
<dbReference type="Proteomes" id="UP000009284">
    <property type="component" value="Chromosome"/>
</dbReference>
<organism evidence="1 2">
    <name type="scientific">Taylorella asinigenitalis (strain MCE3)</name>
    <dbReference type="NCBI Taxonomy" id="1008459"/>
    <lineage>
        <taxon>Bacteria</taxon>
        <taxon>Pseudomonadati</taxon>
        <taxon>Pseudomonadota</taxon>
        <taxon>Betaproteobacteria</taxon>
        <taxon>Burkholderiales</taxon>
        <taxon>Alcaligenaceae</taxon>
        <taxon>Taylorella</taxon>
    </lineage>
</organism>
<dbReference type="Pfam" id="PF14085">
    <property type="entry name" value="DUF4265"/>
    <property type="match status" value="1"/>
</dbReference>
<evidence type="ECO:0000313" key="1">
    <source>
        <dbReference type="EMBL" id="AEP36790.1"/>
    </source>
</evidence>
<proteinExistence type="predicted"/>
<gene>
    <name evidence="1" type="ordered locus">TASI_1031</name>
</gene>
<reference key="1">
    <citation type="submission" date="2011-09" db="EMBL/GenBank/DDBJ databases">
        <title>Genomic characterization of the Taylorella genus.</title>
        <authorList>
            <person name="Hebert L."/>
            <person name="Moumen B."/>
            <person name="Pons N."/>
            <person name="Duquesne F."/>
            <person name="Breuil M.-F."/>
            <person name="Goux D."/>
            <person name="Batto J.-M."/>
            <person name="Renault P."/>
            <person name="Laugier C."/>
            <person name="Petry S."/>
        </authorList>
    </citation>
    <scope>NUCLEOTIDE SEQUENCE</scope>
    <source>
        <strain>MCE3</strain>
    </source>
</reference>
<keyword evidence="2" id="KW-1185">Reference proteome</keyword>
<dbReference type="EMBL" id="CP003059">
    <property type="protein sequence ID" value="AEP36790.1"/>
    <property type="molecule type" value="Genomic_DNA"/>
</dbReference>
<dbReference type="HOGENOM" id="CLU_2235259_0_0_4"/>
<dbReference type="InterPro" id="IPR025361">
    <property type="entry name" value="DUF4265"/>
</dbReference>